<accession>A0A2S7U384</accession>
<evidence type="ECO:0000256" key="4">
    <source>
        <dbReference type="ARBA" id="ARBA00022825"/>
    </source>
</evidence>
<evidence type="ECO:0000256" key="1">
    <source>
        <dbReference type="ARBA" id="ARBA00009179"/>
    </source>
</evidence>
<keyword evidence="4 5" id="KW-0720">Serine protease</keyword>
<dbReference type="GO" id="GO:0004175">
    <property type="term" value="F:endopeptidase activity"/>
    <property type="evidence" value="ECO:0007669"/>
    <property type="project" value="TreeGrafter"/>
</dbReference>
<gene>
    <name evidence="9" type="ORF">BSZ32_10645</name>
</gene>
<evidence type="ECO:0000259" key="8">
    <source>
        <dbReference type="PROSITE" id="PS50106"/>
    </source>
</evidence>
<comment type="similarity">
    <text evidence="1 5">Belongs to the peptidase S41A family.</text>
</comment>
<dbReference type="GO" id="GO:0007165">
    <property type="term" value="P:signal transduction"/>
    <property type="evidence" value="ECO:0007669"/>
    <property type="project" value="TreeGrafter"/>
</dbReference>
<feature type="signal peptide" evidence="7">
    <location>
        <begin position="1"/>
        <end position="26"/>
    </location>
</feature>
<dbReference type="SUPFAM" id="SSF50156">
    <property type="entry name" value="PDZ domain-like"/>
    <property type="match status" value="1"/>
</dbReference>
<sequence length="748" mass="83804">MKIKNTIRNVVLSGAAALSTVIPAAAAETDFNEVGKQMSIMLQNRHYDRLPFDAKLSEKIFKVYVNELDYGKMFFTQKDIDALEKEYGTRLTDLLLHKESMKPAQAIYNLYRKRVDEQTEFAKRLLTEAKFDFSGNDTIVRSRRDVKEPTDTGWPADKAAANKLWSGMIEDAMLSETLRRSIIEIRAKEQGKENPLKDEKAIGEKLKLRYERVKRAVDGVDNEDVANFFLSAVAKSYGPHTDYFSAREMERFMSGMSNEFVGIGAMLQGEEDGATKIMGIVKGGPAESAGELKLNDRVVGVDINNTGKVVDIMFMKLDKVVDKIRGAAGTSVRLKVEPADGGEPKFIVIKRGTVEMGESFAQGEIIERKNADGELSRIGVLTLPSFYANFDTGETRCSVDVEKILLRFNKEKVEGLVLDLRGNGGGSLEEVRRMTGFFTGKGPVVQVKNYKGSIDLKSAYDKAIFKQPMVVLIDKSSASASEILAGALQDYNRALVVGTSSTFGKGTVQQPMDISRLMPFFANRERAGYLKPTIQKFYRVSGMSTQNKGVEADIVLPNIMDAIEVGEKYLYYALAYDKIRRAPGYIAAARENLFIAQLKGMSLERLEQSKDFGYLEDDVKRTQKRIEQNELSLNLEERQAELTVAEARTKERNKERIARFAKVQKEDKANMTFYKAHLDDLKSAKLPVFDPSSDDNDYMKRAVDEIEELDITPEWPSGIDPVKREGIAILNDLLKMTNQAKMAGVLNK</sequence>
<keyword evidence="3 5" id="KW-0378">Hydrolase</keyword>
<dbReference type="Gene3D" id="3.90.226.10">
    <property type="entry name" value="2-enoyl-CoA Hydratase, Chain A, domain 1"/>
    <property type="match status" value="1"/>
</dbReference>
<dbReference type="PANTHER" id="PTHR32060:SF22">
    <property type="entry name" value="CARBOXYL-TERMINAL-PROCESSING PEPTIDASE 3, CHLOROPLASTIC"/>
    <property type="match status" value="1"/>
</dbReference>
<evidence type="ECO:0000256" key="2">
    <source>
        <dbReference type="ARBA" id="ARBA00022670"/>
    </source>
</evidence>
<protein>
    <submittedName>
        <fullName evidence="9">Tail-specific protease</fullName>
    </submittedName>
</protein>
<evidence type="ECO:0000256" key="7">
    <source>
        <dbReference type="SAM" id="SignalP"/>
    </source>
</evidence>
<dbReference type="NCBIfam" id="TIGR00225">
    <property type="entry name" value="prc"/>
    <property type="match status" value="1"/>
</dbReference>
<keyword evidence="10" id="KW-1185">Reference proteome</keyword>
<dbReference type="RefSeq" id="WP_105043392.1">
    <property type="nucleotide sequence ID" value="NZ_MQWA01000001.1"/>
</dbReference>
<evidence type="ECO:0000256" key="5">
    <source>
        <dbReference type="RuleBase" id="RU004404"/>
    </source>
</evidence>
<dbReference type="InterPro" id="IPR020992">
    <property type="entry name" value="Tail_Prtase_C"/>
</dbReference>
<dbReference type="Pfam" id="PF03572">
    <property type="entry name" value="Peptidase_S41"/>
    <property type="match status" value="1"/>
</dbReference>
<dbReference type="CDD" id="cd07560">
    <property type="entry name" value="Peptidase_S41_CPP"/>
    <property type="match status" value="1"/>
</dbReference>
<dbReference type="SUPFAM" id="SSF52096">
    <property type="entry name" value="ClpP/crotonase"/>
    <property type="match status" value="1"/>
</dbReference>
<feature type="coiled-coil region" evidence="6">
    <location>
        <begin position="619"/>
        <end position="648"/>
    </location>
</feature>
<dbReference type="InterPro" id="IPR005151">
    <property type="entry name" value="Tail-specific_protease"/>
</dbReference>
<organism evidence="9 10">
    <name type="scientific">Rubritalea profundi</name>
    <dbReference type="NCBI Taxonomy" id="1658618"/>
    <lineage>
        <taxon>Bacteria</taxon>
        <taxon>Pseudomonadati</taxon>
        <taxon>Verrucomicrobiota</taxon>
        <taxon>Verrucomicrobiia</taxon>
        <taxon>Verrucomicrobiales</taxon>
        <taxon>Rubritaleaceae</taxon>
        <taxon>Rubritalea</taxon>
    </lineage>
</organism>
<dbReference type="GO" id="GO:0030288">
    <property type="term" value="C:outer membrane-bounded periplasmic space"/>
    <property type="evidence" value="ECO:0007669"/>
    <property type="project" value="TreeGrafter"/>
</dbReference>
<dbReference type="InterPro" id="IPR041489">
    <property type="entry name" value="PDZ_6"/>
</dbReference>
<evidence type="ECO:0000256" key="6">
    <source>
        <dbReference type="SAM" id="Coils"/>
    </source>
</evidence>
<dbReference type="Proteomes" id="UP000239907">
    <property type="component" value="Unassembled WGS sequence"/>
</dbReference>
<dbReference type="SMART" id="SM00245">
    <property type="entry name" value="TSPc"/>
    <property type="match status" value="1"/>
</dbReference>
<dbReference type="Pfam" id="PF17804">
    <property type="entry name" value="TSP_NTD"/>
    <property type="match status" value="1"/>
</dbReference>
<dbReference type="CDD" id="cd06782">
    <property type="entry name" value="cpPDZ_CPP-like"/>
    <property type="match status" value="1"/>
</dbReference>
<dbReference type="InterPro" id="IPR036034">
    <property type="entry name" value="PDZ_sf"/>
</dbReference>
<keyword evidence="2 5" id="KW-0645">Protease</keyword>
<proteinExistence type="inferred from homology"/>
<reference evidence="9 10" key="1">
    <citation type="submission" date="2016-12" db="EMBL/GenBank/DDBJ databases">
        <title>Study of bacterial adaptation to deep sea.</title>
        <authorList>
            <person name="Song J."/>
            <person name="Yoshizawa S."/>
            <person name="Kogure K."/>
        </authorList>
    </citation>
    <scope>NUCLEOTIDE SEQUENCE [LARGE SCALE GENOMIC DNA]</scope>
    <source>
        <strain evidence="9 10">SAORIC-165</strain>
    </source>
</reference>
<feature type="domain" description="PDZ" evidence="8">
    <location>
        <begin position="246"/>
        <end position="327"/>
    </location>
</feature>
<dbReference type="EMBL" id="MQWA01000001">
    <property type="protein sequence ID" value="PQJ28901.1"/>
    <property type="molecule type" value="Genomic_DNA"/>
</dbReference>
<dbReference type="InterPro" id="IPR040573">
    <property type="entry name" value="TSP_N"/>
</dbReference>
<feature type="chain" id="PRO_5015710013" evidence="7">
    <location>
        <begin position="27"/>
        <end position="748"/>
    </location>
</feature>
<dbReference type="Gene3D" id="2.30.42.10">
    <property type="match status" value="1"/>
</dbReference>
<evidence type="ECO:0000256" key="3">
    <source>
        <dbReference type="ARBA" id="ARBA00022801"/>
    </source>
</evidence>
<evidence type="ECO:0000313" key="9">
    <source>
        <dbReference type="EMBL" id="PQJ28901.1"/>
    </source>
</evidence>
<comment type="caution">
    <text evidence="9">The sequence shown here is derived from an EMBL/GenBank/DDBJ whole genome shotgun (WGS) entry which is preliminary data.</text>
</comment>
<keyword evidence="6" id="KW-0175">Coiled coil</keyword>
<dbReference type="GO" id="GO:0008236">
    <property type="term" value="F:serine-type peptidase activity"/>
    <property type="evidence" value="ECO:0007669"/>
    <property type="project" value="UniProtKB-KW"/>
</dbReference>
<dbReference type="PROSITE" id="PS50106">
    <property type="entry name" value="PDZ"/>
    <property type="match status" value="1"/>
</dbReference>
<dbReference type="Pfam" id="PF11818">
    <property type="entry name" value="DUF3340"/>
    <property type="match status" value="1"/>
</dbReference>
<dbReference type="OrthoDB" id="9812068at2"/>
<dbReference type="InterPro" id="IPR029045">
    <property type="entry name" value="ClpP/crotonase-like_dom_sf"/>
</dbReference>
<name>A0A2S7U384_9BACT</name>
<dbReference type="AlphaFoldDB" id="A0A2S7U384"/>
<evidence type="ECO:0000313" key="10">
    <source>
        <dbReference type="Proteomes" id="UP000239907"/>
    </source>
</evidence>
<keyword evidence="7" id="KW-0732">Signal</keyword>
<dbReference type="GO" id="GO:0006508">
    <property type="term" value="P:proteolysis"/>
    <property type="evidence" value="ECO:0007669"/>
    <property type="project" value="UniProtKB-KW"/>
</dbReference>
<dbReference type="InterPro" id="IPR001478">
    <property type="entry name" value="PDZ"/>
</dbReference>
<dbReference type="InterPro" id="IPR004447">
    <property type="entry name" value="Peptidase_S41A"/>
</dbReference>
<dbReference type="SMART" id="SM00228">
    <property type="entry name" value="PDZ"/>
    <property type="match status" value="1"/>
</dbReference>
<dbReference type="Pfam" id="PF17820">
    <property type="entry name" value="PDZ_6"/>
    <property type="match status" value="1"/>
</dbReference>
<dbReference type="PANTHER" id="PTHR32060">
    <property type="entry name" value="TAIL-SPECIFIC PROTEASE"/>
    <property type="match status" value="1"/>
</dbReference>